<comment type="caution">
    <text evidence="1">The sequence shown here is derived from an EMBL/GenBank/DDBJ whole genome shotgun (WGS) entry which is preliminary data.</text>
</comment>
<protein>
    <recommendedName>
        <fullName evidence="2">Reverse transcriptase domain-containing protein</fullName>
    </recommendedName>
</protein>
<dbReference type="PANTHER" id="PTHR33116:SF76">
    <property type="entry name" value="DUF4283 DOMAIN-CONTAINING PROTEIN"/>
    <property type="match status" value="1"/>
</dbReference>
<accession>A0AAW2XNG1</accession>
<reference evidence="1" key="2">
    <citation type="journal article" date="2024" name="Plant">
        <title>Genomic evolution and insights into agronomic trait innovations of Sesamum species.</title>
        <authorList>
            <person name="Miao H."/>
            <person name="Wang L."/>
            <person name="Qu L."/>
            <person name="Liu H."/>
            <person name="Sun Y."/>
            <person name="Le M."/>
            <person name="Wang Q."/>
            <person name="Wei S."/>
            <person name="Zheng Y."/>
            <person name="Lin W."/>
            <person name="Duan Y."/>
            <person name="Cao H."/>
            <person name="Xiong S."/>
            <person name="Wang X."/>
            <person name="Wei L."/>
            <person name="Li C."/>
            <person name="Ma Q."/>
            <person name="Ju M."/>
            <person name="Zhao R."/>
            <person name="Li G."/>
            <person name="Mu C."/>
            <person name="Tian Q."/>
            <person name="Mei H."/>
            <person name="Zhang T."/>
            <person name="Gao T."/>
            <person name="Zhang H."/>
        </authorList>
    </citation>
    <scope>NUCLEOTIDE SEQUENCE</scope>
    <source>
        <strain evidence="1">KEN1</strain>
    </source>
</reference>
<dbReference type="EMBL" id="JACGWN010000003">
    <property type="protein sequence ID" value="KAL0455418.1"/>
    <property type="molecule type" value="Genomic_DNA"/>
</dbReference>
<sequence>MTLTEHTEEDKSPGPDGYSSGFFKVALPIVGDEVTRAVLDFFHNGKLLRQVNATLLVLIPKVQAPSHVSDFRPISCCNVLYKVITKIIAQRLSLILDYLVSPSQNDFVPGRSIGDNALLAQELFTGYIISNTYRQDDLLLFCKLEATSIGLFQQGLERFALMSGLHANPNCKPLLRRIDERIKGWEGINLSFAGRVQLIQSVMMALHMYWAIAFILPKGVIREVEKRLCTFLWKGQSGVGYAKVAWNNVCRPKEEGGLGIRNVLAFNRALMSRHLWRVITRDRKSIWVE</sequence>
<gene>
    <name evidence="1" type="ORF">Slati_0881000</name>
</gene>
<evidence type="ECO:0000313" key="1">
    <source>
        <dbReference type="EMBL" id="KAL0455418.1"/>
    </source>
</evidence>
<proteinExistence type="predicted"/>
<dbReference type="PANTHER" id="PTHR33116">
    <property type="entry name" value="REVERSE TRANSCRIPTASE ZINC-BINDING DOMAIN-CONTAINING PROTEIN-RELATED-RELATED"/>
    <property type="match status" value="1"/>
</dbReference>
<organism evidence="1">
    <name type="scientific">Sesamum latifolium</name>
    <dbReference type="NCBI Taxonomy" id="2727402"/>
    <lineage>
        <taxon>Eukaryota</taxon>
        <taxon>Viridiplantae</taxon>
        <taxon>Streptophyta</taxon>
        <taxon>Embryophyta</taxon>
        <taxon>Tracheophyta</taxon>
        <taxon>Spermatophyta</taxon>
        <taxon>Magnoliopsida</taxon>
        <taxon>eudicotyledons</taxon>
        <taxon>Gunneridae</taxon>
        <taxon>Pentapetalae</taxon>
        <taxon>asterids</taxon>
        <taxon>lamiids</taxon>
        <taxon>Lamiales</taxon>
        <taxon>Pedaliaceae</taxon>
        <taxon>Sesamum</taxon>
    </lineage>
</organism>
<name>A0AAW2XNG1_9LAMI</name>
<evidence type="ECO:0008006" key="2">
    <source>
        <dbReference type="Google" id="ProtNLM"/>
    </source>
</evidence>
<dbReference type="AlphaFoldDB" id="A0AAW2XNG1"/>
<reference evidence="1" key="1">
    <citation type="submission" date="2020-06" db="EMBL/GenBank/DDBJ databases">
        <authorList>
            <person name="Li T."/>
            <person name="Hu X."/>
            <person name="Zhang T."/>
            <person name="Song X."/>
            <person name="Zhang H."/>
            <person name="Dai N."/>
            <person name="Sheng W."/>
            <person name="Hou X."/>
            <person name="Wei L."/>
        </authorList>
    </citation>
    <scope>NUCLEOTIDE SEQUENCE</scope>
    <source>
        <strain evidence="1">KEN1</strain>
        <tissue evidence="1">Leaf</tissue>
    </source>
</reference>